<dbReference type="InterPro" id="IPR022742">
    <property type="entry name" value="Hydrolase_4"/>
</dbReference>
<evidence type="ECO:0000313" key="3">
    <source>
        <dbReference type="Proteomes" id="UP000481043"/>
    </source>
</evidence>
<evidence type="ECO:0000313" key="2">
    <source>
        <dbReference type="EMBL" id="NEY73656.1"/>
    </source>
</evidence>
<protein>
    <submittedName>
        <fullName evidence="2">Alpha/beta hydrolase</fullName>
    </submittedName>
</protein>
<keyword evidence="2" id="KW-0378">Hydrolase</keyword>
<dbReference type="RefSeq" id="WP_163181409.1">
    <property type="nucleotide sequence ID" value="NZ_JAAIWM010000008.1"/>
</dbReference>
<dbReference type="Proteomes" id="UP000481043">
    <property type="component" value="Unassembled WGS sequence"/>
</dbReference>
<dbReference type="Pfam" id="PF12146">
    <property type="entry name" value="Hydrolase_4"/>
    <property type="match status" value="1"/>
</dbReference>
<evidence type="ECO:0000259" key="1">
    <source>
        <dbReference type="Pfam" id="PF12146"/>
    </source>
</evidence>
<dbReference type="EMBL" id="JAAIWM010000008">
    <property type="protein sequence ID" value="NEY73656.1"/>
    <property type="molecule type" value="Genomic_DNA"/>
</dbReference>
<reference evidence="2 3" key="1">
    <citation type="submission" date="2020-02" db="EMBL/GenBank/DDBJ databases">
        <title>Bacillus aquiflavi sp. nov., isolated from yellow water of strong flavor Chinese baijiu in Yibin region of China.</title>
        <authorList>
            <person name="Xie J."/>
        </authorList>
    </citation>
    <scope>NUCLEOTIDE SEQUENCE [LARGE SCALE GENOMIC DNA]</scope>
    <source>
        <strain evidence="2 3">SA4</strain>
    </source>
</reference>
<sequence>MKEIEVTIASVVTLRGTMAIPDGENQKLPAVIIIPGSGKLDRNGKVNKKMDLQVYRQLAHFISKLGFITLRYDKRGVGESEGDFFETGMWDLVNDAKEGINFLKKCPEVDAEKIIVLGHSEGAMIATAIAVREPIGGLILLSGAVERLEEALMRQRELVTKDILAAKGFLGWLLRLLGTHKKVEKQAQKFLGKLMDSKEDVIKVQFQKINAKWFREHFAYNVREDLGKIDTRTLAITGERDIQANPDVISRLSNYVKGESDYYVIPNMGHSLKMQEATSTMFTVKKDLIKESGQPLHPELEITLQKWLEKYYLEG</sequence>
<dbReference type="Gene3D" id="3.40.50.1820">
    <property type="entry name" value="alpha/beta hydrolase"/>
    <property type="match status" value="1"/>
</dbReference>
<keyword evidence="3" id="KW-1185">Reference proteome</keyword>
<dbReference type="GO" id="GO:0052689">
    <property type="term" value="F:carboxylic ester hydrolase activity"/>
    <property type="evidence" value="ECO:0007669"/>
    <property type="project" value="TreeGrafter"/>
</dbReference>
<gene>
    <name evidence="2" type="ORF">G4D63_18225</name>
</gene>
<accession>A0A6M0QBF8</accession>
<dbReference type="PANTHER" id="PTHR43265:SF1">
    <property type="entry name" value="ESTERASE ESTD"/>
    <property type="match status" value="1"/>
</dbReference>
<dbReference type="InterPro" id="IPR053145">
    <property type="entry name" value="AB_hydrolase_Est10"/>
</dbReference>
<comment type="caution">
    <text evidence="2">The sequence shown here is derived from an EMBL/GenBank/DDBJ whole genome shotgun (WGS) entry which is preliminary data.</text>
</comment>
<proteinExistence type="predicted"/>
<dbReference type="AlphaFoldDB" id="A0A6M0QBF8"/>
<dbReference type="PANTHER" id="PTHR43265">
    <property type="entry name" value="ESTERASE ESTD"/>
    <property type="match status" value="1"/>
</dbReference>
<dbReference type="SUPFAM" id="SSF53474">
    <property type="entry name" value="alpha/beta-Hydrolases"/>
    <property type="match status" value="1"/>
</dbReference>
<organism evidence="2 3">
    <name type="scientific">Bacillus mesophilus</name>
    <dbReference type="NCBI Taxonomy" id="1808955"/>
    <lineage>
        <taxon>Bacteria</taxon>
        <taxon>Bacillati</taxon>
        <taxon>Bacillota</taxon>
        <taxon>Bacilli</taxon>
        <taxon>Bacillales</taxon>
        <taxon>Bacillaceae</taxon>
        <taxon>Bacillus</taxon>
    </lineage>
</organism>
<feature type="domain" description="Serine aminopeptidase S33" evidence="1">
    <location>
        <begin position="53"/>
        <end position="272"/>
    </location>
</feature>
<name>A0A6M0QBF8_9BACI</name>
<dbReference type="InterPro" id="IPR029058">
    <property type="entry name" value="AB_hydrolase_fold"/>
</dbReference>